<comment type="caution">
    <text evidence="1">The sequence shown here is derived from an EMBL/GenBank/DDBJ whole genome shotgun (WGS) entry which is preliminary data.</text>
</comment>
<keyword evidence="2" id="KW-1185">Reference proteome</keyword>
<dbReference type="EMBL" id="CM037616">
    <property type="protein sequence ID" value="KAH7991559.1"/>
    <property type="molecule type" value="Genomic_DNA"/>
</dbReference>
<sequence>MCEEHQEPLKVFCKEDRAFLCLVCDKSRQHRAHTVLPLEEAAREYKNEIYVQLQDLKTEKQTAQNDKVTLQNGTAKYLEEIKIERQYHCVLREGSRKLTPLSQAGKPSC</sequence>
<dbReference type="Proteomes" id="UP000827872">
    <property type="component" value="Linkage Group LG03"/>
</dbReference>
<proteinExistence type="predicted"/>
<protein>
    <submittedName>
        <fullName evidence="1">Uncharacterized protein</fullName>
    </submittedName>
</protein>
<accession>A0ACB8EG25</accession>
<name>A0ACB8EG25_9SAUR</name>
<gene>
    <name evidence="1" type="ORF">K3G42_007288</name>
</gene>
<organism evidence="1 2">
    <name type="scientific">Sphaerodactylus townsendi</name>
    <dbReference type="NCBI Taxonomy" id="933632"/>
    <lineage>
        <taxon>Eukaryota</taxon>
        <taxon>Metazoa</taxon>
        <taxon>Chordata</taxon>
        <taxon>Craniata</taxon>
        <taxon>Vertebrata</taxon>
        <taxon>Euteleostomi</taxon>
        <taxon>Lepidosauria</taxon>
        <taxon>Squamata</taxon>
        <taxon>Bifurcata</taxon>
        <taxon>Gekkota</taxon>
        <taxon>Sphaerodactylidae</taxon>
        <taxon>Sphaerodactylus</taxon>
    </lineage>
</organism>
<evidence type="ECO:0000313" key="2">
    <source>
        <dbReference type="Proteomes" id="UP000827872"/>
    </source>
</evidence>
<evidence type="ECO:0000313" key="1">
    <source>
        <dbReference type="EMBL" id="KAH7991559.1"/>
    </source>
</evidence>
<reference evidence="1" key="1">
    <citation type="submission" date="2021-08" db="EMBL/GenBank/DDBJ databases">
        <title>The first chromosome-level gecko genome reveals the dynamic sex chromosomes of Neotropical dwarf geckos (Sphaerodactylidae: Sphaerodactylus).</title>
        <authorList>
            <person name="Pinto B.J."/>
            <person name="Keating S.E."/>
            <person name="Gamble T."/>
        </authorList>
    </citation>
    <scope>NUCLEOTIDE SEQUENCE</scope>
    <source>
        <strain evidence="1">TG3544</strain>
    </source>
</reference>